<sequence length="381" mass="41177">MALATAAEGQEYPQQAEMLASLKKEVARAFTVPKVQQLDPELRTAAEKIGADQVKRIENQLPGWLLEEKLALNDTTSQKARLAYTAVAARVLNELAYWHIEPGDAAYERATIELIKTSPAACKIGELPHTADFARRIARIQVMPPAQRAAALEAEARLLERWGKPHAEPLPWPETPARQQIVDAVAGIASGGKRPLTPLPPVLAWLLLSEGRPYDDLPPEVNCHAQRWWLMESLAQGVAPATALNAFRYGTLVTATVRFGRAFDPPAGEAPEERADGRPAFPGLASRYGVSGVTKVRRTFDASGKPVRATVSAREITVPGIRGMRPIAFEDTFDKGTLKGGLNPAMGAVTGIPLPPEVKLVWGITYEQEGTPAKAAGEASQ</sequence>
<dbReference type="RefSeq" id="WP_154819693.1">
    <property type="nucleotide sequence ID" value="NZ_CP140152.1"/>
</dbReference>
<gene>
    <name evidence="1" type="ORF">SR858_14560</name>
</gene>
<dbReference type="EMBL" id="CP140152">
    <property type="protein sequence ID" value="WQH02300.1"/>
    <property type="molecule type" value="Genomic_DNA"/>
</dbReference>
<dbReference type="GeneID" id="43161653"/>
<reference evidence="1 2" key="1">
    <citation type="submission" date="2023-11" db="EMBL/GenBank/DDBJ databases">
        <title>MicrobeMod: A computational toolkit for identifying prokaryotic methylation and restriction-modification with nanopore sequencing.</title>
        <authorList>
            <person name="Crits-Christoph A."/>
            <person name="Kang S.C."/>
            <person name="Lee H."/>
            <person name="Ostrov N."/>
        </authorList>
    </citation>
    <scope>NUCLEOTIDE SEQUENCE [LARGE SCALE GENOMIC DNA]</scope>
    <source>
        <strain evidence="1 2">ATCC 25935</strain>
    </source>
</reference>
<organism evidence="1 2">
    <name type="scientific">Duganella zoogloeoides</name>
    <dbReference type="NCBI Taxonomy" id="75659"/>
    <lineage>
        <taxon>Bacteria</taxon>
        <taxon>Pseudomonadati</taxon>
        <taxon>Pseudomonadota</taxon>
        <taxon>Betaproteobacteria</taxon>
        <taxon>Burkholderiales</taxon>
        <taxon>Oxalobacteraceae</taxon>
        <taxon>Telluria group</taxon>
        <taxon>Duganella</taxon>
    </lineage>
</organism>
<dbReference type="Proteomes" id="UP001326110">
    <property type="component" value="Chromosome"/>
</dbReference>
<keyword evidence="2" id="KW-1185">Reference proteome</keyword>
<protein>
    <submittedName>
        <fullName evidence="1">Uncharacterized protein</fullName>
    </submittedName>
</protein>
<name>A0ABZ0XT13_9BURK</name>
<accession>A0ABZ0XT13</accession>
<evidence type="ECO:0000313" key="2">
    <source>
        <dbReference type="Proteomes" id="UP001326110"/>
    </source>
</evidence>
<proteinExistence type="predicted"/>
<evidence type="ECO:0000313" key="1">
    <source>
        <dbReference type="EMBL" id="WQH02300.1"/>
    </source>
</evidence>